<name>A0AAV9MS33_9EURO</name>
<dbReference type="CDD" id="cd09917">
    <property type="entry name" value="F-box_SF"/>
    <property type="match status" value="1"/>
</dbReference>
<dbReference type="InterPro" id="IPR036047">
    <property type="entry name" value="F-box-like_dom_sf"/>
</dbReference>
<feature type="region of interest" description="Disordered" evidence="1">
    <location>
        <begin position="1"/>
        <end position="60"/>
    </location>
</feature>
<dbReference type="InterPro" id="IPR001810">
    <property type="entry name" value="F-box_dom"/>
</dbReference>
<comment type="caution">
    <text evidence="3">The sequence shown here is derived from an EMBL/GenBank/DDBJ whole genome shotgun (WGS) entry which is preliminary data.</text>
</comment>
<evidence type="ECO:0000256" key="1">
    <source>
        <dbReference type="SAM" id="MobiDB-lite"/>
    </source>
</evidence>
<dbReference type="Proteomes" id="UP001358417">
    <property type="component" value="Unassembled WGS sequence"/>
</dbReference>
<feature type="compositionally biased region" description="Polar residues" evidence="1">
    <location>
        <begin position="1018"/>
        <end position="1027"/>
    </location>
</feature>
<feature type="compositionally biased region" description="Basic and acidic residues" evidence="1">
    <location>
        <begin position="465"/>
        <end position="480"/>
    </location>
</feature>
<organism evidence="3 4">
    <name type="scientific">Exophiala bonariae</name>
    <dbReference type="NCBI Taxonomy" id="1690606"/>
    <lineage>
        <taxon>Eukaryota</taxon>
        <taxon>Fungi</taxon>
        <taxon>Dikarya</taxon>
        <taxon>Ascomycota</taxon>
        <taxon>Pezizomycotina</taxon>
        <taxon>Eurotiomycetes</taxon>
        <taxon>Chaetothyriomycetidae</taxon>
        <taxon>Chaetothyriales</taxon>
        <taxon>Herpotrichiellaceae</taxon>
        <taxon>Exophiala</taxon>
    </lineage>
</organism>
<accession>A0AAV9MS33</accession>
<feature type="region of interest" description="Disordered" evidence="1">
    <location>
        <begin position="1066"/>
        <end position="1146"/>
    </location>
</feature>
<feature type="domain" description="F-box" evidence="2">
    <location>
        <begin position="81"/>
        <end position="119"/>
    </location>
</feature>
<dbReference type="Pfam" id="PF25422">
    <property type="entry name" value="DUF7892"/>
    <property type="match status" value="1"/>
</dbReference>
<feature type="region of interest" description="Disordered" evidence="1">
    <location>
        <begin position="1398"/>
        <end position="1436"/>
    </location>
</feature>
<evidence type="ECO:0000259" key="2">
    <source>
        <dbReference type="PROSITE" id="PS50181"/>
    </source>
</evidence>
<dbReference type="Gene3D" id="1.20.1280.50">
    <property type="match status" value="1"/>
</dbReference>
<dbReference type="GeneID" id="89979481"/>
<dbReference type="InterPro" id="IPR057214">
    <property type="entry name" value="DUF7892"/>
</dbReference>
<proteinExistence type="predicted"/>
<feature type="compositionally biased region" description="Basic and acidic residues" evidence="1">
    <location>
        <begin position="1415"/>
        <end position="1436"/>
    </location>
</feature>
<reference evidence="3 4" key="1">
    <citation type="submission" date="2023-08" db="EMBL/GenBank/DDBJ databases">
        <title>Black Yeasts Isolated from many extreme environments.</title>
        <authorList>
            <person name="Coleine C."/>
            <person name="Stajich J.E."/>
            <person name="Selbmann L."/>
        </authorList>
    </citation>
    <scope>NUCLEOTIDE SEQUENCE [LARGE SCALE GENOMIC DNA]</scope>
    <source>
        <strain evidence="3 4">CCFEE 5792</strain>
    </source>
</reference>
<evidence type="ECO:0000313" key="4">
    <source>
        <dbReference type="Proteomes" id="UP001358417"/>
    </source>
</evidence>
<dbReference type="PROSITE" id="PS50181">
    <property type="entry name" value="FBOX"/>
    <property type="match status" value="1"/>
</dbReference>
<feature type="region of interest" description="Disordered" evidence="1">
    <location>
        <begin position="991"/>
        <end position="1045"/>
    </location>
</feature>
<dbReference type="SUPFAM" id="SSF81383">
    <property type="entry name" value="F-box domain"/>
    <property type="match status" value="1"/>
</dbReference>
<dbReference type="Pfam" id="PF12937">
    <property type="entry name" value="F-box-like"/>
    <property type="match status" value="1"/>
</dbReference>
<keyword evidence="4" id="KW-1185">Reference proteome</keyword>
<dbReference type="EMBL" id="JAVRRD010000053">
    <property type="protein sequence ID" value="KAK5044377.1"/>
    <property type="molecule type" value="Genomic_DNA"/>
</dbReference>
<evidence type="ECO:0000313" key="3">
    <source>
        <dbReference type="EMBL" id="KAK5044377.1"/>
    </source>
</evidence>
<dbReference type="RefSeq" id="XP_064700046.1">
    <property type="nucleotide sequence ID" value="XM_064854860.1"/>
</dbReference>
<sequence length="1436" mass="162538">MDLLGAPGRSANSLGKRKWRPSPDDDISVNQGQSAPPWAGLASRTSVTPDGDATIKKPRNSATDLQMSMLRSSEDTLMHDQRNLADLPSEILQHIFSFVDPLSLGCLMCVNHSFHMLLDPAIPLPEPSGQVKILSLRRQDLIWAISRKTFIPNLPKPMDGATELDMWKLIRGHSCQFCRKRPNTKPPTLASAPWNAGPGFNGVRPIWPFRVRSCSSCLERKIIKIKESDLLLSSSNPSKLYPGLPFAFLTSTMDYVPSVVLQQIDRPPRVKLSKCYYIPQLKELELKIKDVEALGSAATEEWYKGLEEIGRQLNHDATRMDQWELQGGLAKTSRLELIEHRNLKASSHGNSIILSPDHGGPLNTSVHSKQSIVSEDPGMPSIPVKFQGEYLATGVTKMPFNFLQDRSNKGFAAPLRHPSSLTVASNPGPPHLPGSHTENFQEASRPLQASADDNPRPINRAKPGRTHEEAERMKGQRRKEIERRCQELTPPIMPATLEFMNAFQASLQISLPMDDNQWAILRPRLLAQRMEALQKQTTQEQLSQNPAMQLEEREFVEQEQRVAQENIEHMWTELKIPPRDKIGRYARNFVRNFWRDGNGVTKNTSSKFAAEVLCHIRQQFEEAIAQEDKVLELKGTAFPHDPASLALRKLNLEDMRWAFVEFVKPHTDKFGKELFLCSLCDNTQKLFSFESVIQHYAAKHTNQFSRGNAIVYWKADWPLDPPFDPSPNIPWIRDGTQPMAHIRMQGHYAQRAWTAPTDPAPTYTSSHQSFINEIVAFLRESWSLTDGIPNLPEALRTSVVVQLTCSRFSQKFYDDLDLHLFLNCVQNRPEVDFLLGITGLQCNVCSHRPEVSGWSSSGRSLPELLTHFQRTHIDFDASSHTEYGILSSGSRTSTSSTRLDWKRDMILVPSRAEIQAFLHSPTSDPQKVQIIADVLNAPAYTLPKRAGPSSQMSLSDSVHSPVMQQVAHLRPRSNHGSIRASYPSRSIARSEVSVPVSEDEYDPHRPGPSFSEARIIPIQSQAQVSSSARDHFRALSGNSPSLPLSEHREYPLRVHAEENRWGFVGHDRAMSGASPDRQSHHSSWTSGRDAPGSRHDLPIQGPRSVDSRPGSKMTSHHTLQRPASDVPITSSTSSTQTFAAGQPGSNTAVSDFLNSFDPTVREEDSNSESAISRHSASLRRLTAHEYAAPRHVFGQGLDLAYASAHEAARPGFERGHSRPDTLPVHLQEDRRFGVSEADYQTQIYVSTPRDRLEEHRHPRSIIRDHGHVDDVSRTHHRTREEPYTRLSQEQFRKYQEAEYERNAYREERFAPPISRYEVVAQPPMEFYHQRPDQPAERFVESHRLRQQIASDRDEYMRDTDGHILYVPVDRKYYEQTGEPGYTHPTRDRQSGYTNYNDAQYVRQGTSEAGLLSHSSQRDSRPRSYRPDDETRPYMTG</sequence>
<gene>
    <name evidence="3" type="ORF">LTR84_011327</name>
</gene>
<feature type="region of interest" description="Disordered" evidence="1">
    <location>
        <begin position="411"/>
        <end position="480"/>
    </location>
</feature>
<protein>
    <recommendedName>
        <fullName evidence="2">F-box domain-containing protein</fullName>
    </recommendedName>
</protein>